<reference evidence="6 7" key="1">
    <citation type="submission" date="2016-07" db="EMBL/GenBank/DDBJ databases">
        <title>Pervasive Adenine N6-methylation of Active Genes in Fungi.</title>
        <authorList>
            <consortium name="DOE Joint Genome Institute"/>
            <person name="Mondo S.J."/>
            <person name="Dannebaum R.O."/>
            <person name="Kuo R.C."/>
            <person name="Labutti K."/>
            <person name="Haridas S."/>
            <person name="Kuo A."/>
            <person name="Salamov A."/>
            <person name="Ahrendt S.R."/>
            <person name="Lipzen A."/>
            <person name="Sullivan W."/>
            <person name="Andreopoulos W.B."/>
            <person name="Clum A."/>
            <person name="Lindquist E."/>
            <person name="Daum C."/>
            <person name="Ramamoorthy G.K."/>
            <person name="Gryganskyi A."/>
            <person name="Culley D."/>
            <person name="Magnuson J.K."/>
            <person name="James T.Y."/>
            <person name="O'Malley M.A."/>
            <person name="Stajich J.E."/>
            <person name="Spatafora J.W."/>
            <person name="Visel A."/>
            <person name="Grigoriev I.V."/>
        </authorList>
    </citation>
    <scope>NUCLEOTIDE SEQUENCE [LARGE SCALE GENOMIC DNA]</scope>
    <source>
        <strain evidence="6 7">JEL800</strain>
    </source>
</reference>
<evidence type="ECO:0008006" key="8">
    <source>
        <dbReference type="Google" id="ProtNLM"/>
    </source>
</evidence>
<dbReference type="EMBL" id="MCGO01000024">
    <property type="protein sequence ID" value="ORY43681.1"/>
    <property type="molecule type" value="Genomic_DNA"/>
</dbReference>
<evidence type="ECO:0000256" key="3">
    <source>
        <dbReference type="SAM" id="MobiDB-lite"/>
    </source>
</evidence>
<comment type="caution">
    <text evidence="6">The sequence shown here is derived from an EMBL/GenBank/DDBJ whole genome shotgun (WGS) entry which is preliminary data.</text>
</comment>
<dbReference type="InterPro" id="IPR027417">
    <property type="entry name" value="P-loop_NTPase"/>
</dbReference>
<dbReference type="GO" id="GO:0016887">
    <property type="term" value="F:ATP hydrolysis activity"/>
    <property type="evidence" value="ECO:0007669"/>
    <property type="project" value="InterPro"/>
</dbReference>
<evidence type="ECO:0000256" key="2">
    <source>
        <dbReference type="ARBA" id="ARBA00022840"/>
    </source>
</evidence>
<dbReference type="InterPro" id="IPR003959">
    <property type="entry name" value="ATPase_AAA_core"/>
</dbReference>
<keyword evidence="7" id="KW-1185">Reference proteome</keyword>
<keyword evidence="1" id="KW-0547">Nucleotide-binding</keyword>
<protein>
    <recommendedName>
        <fullName evidence="8">ATPase AAA-type core domain-containing protein</fullName>
    </recommendedName>
</protein>
<name>A0A1Y2C9G5_9FUNG</name>
<evidence type="ECO:0000259" key="4">
    <source>
        <dbReference type="Pfam" id="PF00004"/>
    </source>
</evidence>
<dbReference type="Pfam" id="PF25426">
    <property type="entry name" value="AAA_lid_BCS1"/>
    <property type="match status" value="1"/>
</dbReference>
<dbReference type="PANTHER" id="PTHR23070">
    <property type="entry name" value="BCS1 AAA-TYPE ATPASE"/>
    <property type="match status" value="1"/>
</dbReference>
<gene>
    <name evidence="6" type="ORF">BCR33DRAFT_738428</name>
</gene>
<dbReference type="OrthoDB" id="10251412at2759"/>
<dbReference type="Gene3D" id="3.40.50.300">
    <property type="entry name" value="P-loop containing nucleotide triphosphate hydrolases"/>
    <property type="match status" value="1"/>
</dbReference>
<dbReference type="STRING" id="329046.A0A1Y2C9G5"/>
<dbReference type="SUPFAM" id="SSF52540">
    <property type="entry name" value="P-loop containing nucleoside triphosphate hydrolases"/>
    <property type="match status" value="1"/>
</dbReference>
<dbReference type="Proteomes" id="UP000193642">
    <property type="component" value="Unassembled WGS sequence"/>
</dbReference>
<accession>A0A1Y2C9G5</accession>
<sequence length="208" mass="23008">MDVCLVNLGAPEMNDSILANALSDSPKNSVLVFEDIDVAMGRKEAPVVPPVQEEGEERRRGPPGKFRGGMTMTSSETSNVTLSGRLNALDGLIAQEGRIVFMTTNNIGTLPAALMRPGRVDRRFLFHYATVDVAVRLFVRFYGDVLGEEEASSIGRKVADQLGVETGQFGIAQLQGFYSRHRSDPRKILSHVDEFLLELEQQKKEEQK</sequence>
<feature type="region of interest" description="Disordered" evidence="3">
    <location>
        <begin position="46"/>
        <end position="68"/>
    </location>
</feature>
<dbReference type="AlphaFoldDB" id="A0A1Y2C9G5"/>
<dbReference type="Pfam" id="PF00004">
    <property type="entry name" value="AAA"/>
    <property type="match status" value="1"/>
</dbReference>
<dbReference type="InterPro" id="IPR050747">
    <property type="entry name" value="Mitochondrial_chaperone_BCS1"/>
</dbReference>
<evidence type="ECO:0000313" key="7">
    <source>
        <dbReference type="Proteomes" id="UP000193642"/>
    </source>
</evidence>
<feature type="domain" description="Mitochondrial chaperone BCS1-like ATPase lid" evidence="5">
    <location>
        <begin position="135"/>
        <end position="194"/>
    </location>
</feature>
<proteinExistence type="predicted"/>
<evidence type="ECO:0000313" key="6">
    <source>
        <dbReference type="EMBL" id="ORY43681.1"/>
    </source>
</evidence>
<dbReference type="InterPro" id="IPR057495">
    <property type="entry name" value="AAA_lid_BCS1"/>
</dbReference>
<keyword evidence="2" id="KW-0067">ATP-binding</keyword>
<evidence type="ECO:0000259" key="5">
    <source>
        <dbReference type="Pfam" id="PF25426"/>
    </source>
</evidence>
<feature type="domain" description="ATPase AAA-type core" evidence="4">
    <location>
        <begin position="29"/>
        <end position="127"/>
    </location>
</feature>
<dbReference type="GO" id="GO:0005524">
    <property type="term" value="F:ATP binding"/>
    <property type="evidence" value="ECO:0007669"/>
    <property type="project" value="UniProtKB-KW"/>
</dbReference>
<organism evidence="6 7">
    <name type="scientific">Rhizoclosmatium globosum</name>
    <dbReference type="NCBI Taxonomy" id="329046"/>
    <lineage>
        <taxon>Eukaryota</taxon>
        <taxon>Fungi</taxon>
        <taxon>Fungi incertae sedis</taxon>
        <taxon>Chytridiomycota</taxon>
        <taxon>Chytridiomycota incertae sedis</taxon>
        <taxon>Chytridiomycetes</taxon>
        <taxon>Chytridiales</taxon>
        <taxon>Chytriomycetaceae</taxon>
        <taxon>Rhizoclosmatium</taxon>
    </lineage>
</organism>
<evidence type="ECO:0000256" key="1">
    <source>
        <dbReference type="ARBA" id="ARBA00022741"/>
    </source>
</evidence>